<comment type="caution">
    <text evidence="1">The sequence shown here is derived from an EMBL/GenBank/DDBJ whole genome shotgun (WGS) entry which is preliminary data.</text>
</comment>
<name>A0A9P5YD86_9AGAR</name>
<organism evidence="1 2">
    <name type="scientific">Collybia nuda</name>
    <dbReference type="NCBI Taxonomy" id="64659"/>
    <lineage>
        <taxon>Eukaryota</taxon>
        <taxon>Fungi</taxon>
        <taxon>Dikarya</taxon>
        <taxon>Basidiomycota</taxon>
        <taxon>Agaricomycotina</taxon>
        <taxon>Agaricomycetes</taxon>
        <taxon>Agaricomycetidae</taxon>
        <taxon>Agaricales</taxon>
        <taxon>Tricholomatineae</taxon>
        <taxon>Clitocybaceae</taxon>
        <taxon>Collybia</taxon>
    </lineage>
</organism>
<dbReference type="InterPro" id="IPR041078">
    <property type="entry name" value="Plavaka"/>
</dbReference>
<dbReference type="Proteomes" id="UP000807353">
    <property type="component" value="Unassembled WGS sequence"/>
</dbReference>
<dbReference type="EMBL" id="MU150240">
    <property type="protein sequence ID" value="KAF9466723.1"/>
    <property type="molecule type" value="Genomic_DNA"/>
</dbReference>
<accession>A0A9P5YD86</accession>
<sequence length="190" mass="20642">DGAVRRVHPVLACYAADYPEQTLVACTKYGTCPKCQVHANELQDIPGPGGNQKAARTPAWTTSIIRDAKLSSNSTAQFHEKRMEHEVSGSLNSPFQAELPYTDVHLSMTPDVIHQLYQGVLKHLIGWCQKAMSSQELDRHIQALPPAMGLCHFKNGITALSQVSGSERKHMAKILLGCVAGAMPSKAVKA</sequence>
<dbReference type="Pfam" id="PF18759">
    <property type="entry name" value="Plavaka"/>
    <property type="match status" value="1"/>
</dbReference>
<proteinExistence type="predicted"/>
<gene>
    <name evidence="1" type="ORF">BDZ94DRAFT_1131145</name>
</gene>
<dbReference type="OrthoDB" id="2418900at2759"/>
<feature type="non-terminal residue" evidence="1">
    <location>
        <position position="1"/>
    </location>
</feature>
<feature type="non-terminal residue" evidence="1">
    <location>
        <position position="190"/>
    </location>
</feature>
<evidence type="ECO:0000313" key="2">
    <source>
        <dbReference type="Proteomes" id="UP000807353"/>
    </source>
</evidence>
<protein>
    <submittedName>
        <fullName evidence="1">Uncharacterized protein</fullName>
    </submittedName>
</protein>
<dbReference type="AlphaFoldDB" id="A0A9P5YD86"/>
<evidence type="ECO:0000313" key="1">
    <source>
        <dbReference type="EMBL" id="KAF9466723.1"/>
    </source>
</evidence>
<keyword evidence="2" id="KW-1185">Reference proteome</keyword>
<reference evidence="1" key="1">
    <citation type="submission" date="2020-11" db="EMBL/GenBank/DDBJ databases">
        <authorList>
            <consortium name="DOE Joint Genome Institute"/>
            <person name="Ahrendt S."/>
            <person name="Riley R."/>
            <person name="Andreopoulos W."/>
            <person name="Labutti K."/>
            <person name="Pangilinan J."/>
            <person name="Ruiz-Duenas F.J."/>
            <person name="Barrasa J.M."/>
            <person name="Sanchez-Garcia M."/>
            <person name="Camarero S."/>
            <person name="Miyauchi S."/>
            <person name="Serrano A."/>
            <person name="Linde D."/>
            <person name="Babiker R."/>
            <person name="Drula E."/>
            <person name="Ayuso-Fernandez I."/>
            <person name="Pacheco R."/>
            <person name="Padilla G."/>
            <person name="Ferreira P."/>
            <person name="Barriuso J."/>
            <person name="Kellner H."/>
            <person name="Castanera R."/>
            <person name="Alfaro M."/>
            <person name="Ramirez L."/>
            <person name="Pisabarro A.G."/>
            <person name="Kuo A."/>
            <person name="Tritt A."/>
            <person name="Lipzen A."/>
            <person name="He G."/>
            <person name="Yan M."/>
            <person name="Ng V."/>
            <person name="Cullen D."/>
            <person name="Martin F."/>
            <person name="Rosso M.-N."/>
            <person name="Henrissat B."/>
            <person name="Hibbett D."/>
            <person name="Martinez A.T."/>
            <person name="Grigoriev I.V."/>
        </authorList>
    </citation>
    <scope>NUCLEOTIDE SEQUENCE</scope>
    <source>
        <strain evidence="1">CBS 247.69</strain>
    </source>
</reference>